<proteinExistence type="predicted"/>
<organism evidence="2 3">
    <name type="scientific">Vibrio phage vB_VhaP_VH-5</name>
    <dbReference type="NCBI Taxonomy" id="2660694"/>
    <lineage>
        <taxon>Viruses</taxon>
        <taxon>Duplodnaviria</taxon>
        <taxon>Heunggongvirae</taxon>
        <taxon>Uroviricota</taxon>
        <taxon>Caudoviricetes</taxon>
        <taxon>Autographivirales</taxon>
        <taxon>Autoscriptoviridae</taxon>
        <taxon>Linggongvirus</taxon>
        <taxon>Linggongvirus VH5</taxon>
    </lineage>
</organism>
<evidence type="ECO:0000313" key="3">
    <source>
        <dbReference type="Proteomes" id="UP000396795"/>
    </source>
</evidence>
<dbReference type="Proteomes" id="UP000396795">
    <property type="component" value="Segment"/>
</dbReference>
<protein>
    <submittedName>
        <fullName evidence="2">Uncharacterized protein</fullName>
    </submittedName>
</protein>
<feature type="compositionally biased region" description="Low complexity" evidence="1">
    <location>
        <begin position="274"/>
        <end position="285"/>
    </location>
</feature>
<sequence>MSLFNQIADVNVNELVDMTDVQTGGGSRGLLPKGTAIVRLSTYIEFGKHIKEWQGQKKPATPQFKLGFCIVGGGGVNKEGKGEKYVREEGNFPFIGTYDVAMSQHQKSKAVKYFKALNSVGEQKTHFVQKVAEQCLYALPIGVEKDKNGNDKNTYDFANLSVAVNPQTYEPYTDADMPKLEDKHFQVFLWDRPTKEMWDSIHIEGEWDAKKDAAGNVVAPAKSKNFLQEKCLQAVDFEGSALQTLLQEIGADYTIPELATTPDVQEAPEPPQEVPAEAAVATPPAMDEDDLL</sequence>
<feature type="region of interest" description="Disordered" evidence="1">
    <location>
        <begin position="260"/>
        <end position="292"/>
    </location>
</feature>
<evidence type="ECO:0000313" key="2">
    <source>
        <dbReference type="EMBL" id="QGH73767.1"/>
    </source>
</evidence>
<evidence type="ECO:0000256" key="1">
    <source>
        <dbReference type="SAM" id="MobiDB-lite"/>
    </source>
</evidence>
<keyword evidence="3" id="KW-1185">Reference proteome</keyword>
<accession>A0A5Q2W6F2</accession>
<reference evidence="2 3" key="1">
    <citation type="submission" date="2019-09" db="EMBL/GenBank/DDBJ databases">
        <authorList>
            <person name="Cui H."/>
            <person name="Cong C."/>
            <person name="Xu Y."/>
            <person name="Wang L."/>
            <person name="Li X."/>
            <person name="Zhang J."/>
        </authorList>
    </citation>
    <scope>NUCLEOTIDE SEQUENCE [LARGE SCALE GENOMIC DNA]</scope>
</reference>
<dbReference type="EMBL" id="MN497414">
    <property type="protein sequence ID" value="QGH73767.1"/>
    <property type="molecule type" value="Genomic_DNA"/>
</dbReference>
<name>A0A5Q2W6F2_9CAUD</name>